<dbReference type="Proteomes" id="UP000250235">
    <property type="component" value="Unassembled WGS sequence"/>
</dbReference>
<proteinExistence type="predicted"/>
<sequence>MHGAWMVHASPVDCAIMREGGAPLSAALRGQRTMNGRTAAGYGRPSRAQQLAQDSLPSRGQKARDRAAARAQSRVDEGAAAHGGCRRLQLHDFGFSI</sequence>
<organism evidence="2 3">
    <name type="scientific">Dorcoceras hygrometricum</name>
    <dbReference type="NCBI Taxonomy" id="472368"/>
    <lineage>
        <taxon>Eukaryota</taxon>
        <taxon>Viridiplantae</taxon>
        <taxon>Streptophyta</taxon>
        <taxon>Embryophyta</taxon>
        <taxon>Tracheophyta</taxon>
        <taxon>Spermatophyta</taxon>
        <taxon>Magnoliopsida</taxon>
        <taxon>eudicotyledons</taxon>
        <taxon>Gunneridae</taxon>
        <taxon>Pentapetalae</taxon>
        <taxon>asterids</taxon>
        <taxon>lamiids</taxon>
        <taxon>Lamiales</taxon>
        <taxon>Gesneriaceae</taxon>
        <taxon>Didymocarpoideae</taxon>
        <taxon>Trichosporeae</taxon>
        <taxon>Loxocarpinae</taxon>
        <taxon>Dorcoceras</taxon>
    </lineage>
</organism>
<evidence type="ECO:0000313" key="2">
    <source>
        <dbReference type="EMBL" id="KZT76977.1"/>
    </source>
</evidence>
<gene>
    <name evidence="2" type="ORF">F511_45998</name>
</gene>
<protein>
    <submittedName>
        <fullName evidence="2">Uncharacterized protein</fullName>
    </submittedName>
</protein>
<accession>A0A2Z6ZUN4</accession>
<feature type="compositionally biased region" description="Polar residues" evidence="1">
    <location>
        <begin position="47"/>
        <end position="58"/>
    </location>
</feature>
<dbReference type="EMBL" id="KV078530">
    <property type="protein sequence ID" value="KZT76977.1"/>
    <property type="molecule type" value="Genomic_DNA"/>
</dbReference>
<reference evidence="2 3" key="1">
    <citation type="journal article" date="2015" name="Proc. Natl. Acad. Sci. U.S.A.">
        <title>The resurrection genome of Boea hygrometrica: A blueprint for survival of dehydration.</title>
        <authorList>
            <person name="Xiao L."/>
            <person name="Yang G."/>
            <person name="Zhang L."/>
            <person name="Yang X."/>
            <person name="Zhao S."/>
            <person name="Ji Z."/>
            <person name="Zhou Q."/>
            <person name="Hu M."/>
            <person name="Wang Y."/>
            <person name="Chen M."/>
            <person name="Xu Y."/>
            <person name="Jin H."/>
            <person name="Xiao X."/>
            <person name="Hu G."/>
            <person name="Bao F."/>
            <person name="Hu Y."/>
            <person name="Wan P."/>
            <person name="Li L."/>
            <person name="Deng X."/>
            <person name="Kuang T."/>
            <person name="Xiang C."/>
            <person name="Zhu J.K."/>
            <person name="Oliver M.J."/>
            <person name="He Y."/>
        </authorList>
    </citation>
    <scope>NUCLEOTIDE SEQUENCE [LARGE SCALE GENOMIC DNA]</scope>
    <source>
        <strain evidence="3">cv. XS01</strain>
    </source>
</reference>
<evidence type="ECO:0000313" key="3">
    <source>
        <dbReference type="Proteomes" id="UP000250235"/>
    </source>
</evidence>
<dbReference type="AlphaFoldDB" id="A0A2Z6ZUN4"/>
<evidence type="ECO:0000256" key="1">
    <source>
        <dbReference type="SAM" id="MobiDB-lite"/>
    </source>
</evidence>
<keyword evidence="3" id="KW-1185">Reference proteome</keyword>
<feature type="compositionally biased region" description="Basic and acidic residues" evidence="1">
    <location>
        <begin position="62"/>
        <end position="79"/>
    </location>
</feature>
<name>A0A2Z6ZUN4_9LAMI</name>
<feature type="region of interest" description="Disordered" evidence="1">
    <location>
        <begin position="35"/>
        <end position="82"/>
    </location>
</feature>